<comment type="catalytic activity">
    <reaction evidence="4 7">
        <text>uridine(38/39/40) in tRNA = pseudouridine(38/39/40) in tRNA</text>
        <dbReference type="Rhea" id="RHEA:22376"/>
        <dbReference type="Rhea" id="RHEA-COMP:10085"/>
        <dbReference type="Rhea" id="RHEA-COMP:10087"/>
        <dbReference type="ChEBI" id="CHEBI:65314"/>
        <dbReference type="ChEBI" id="CHEBI:65315"/>
        <dbReference type="EC" id="5.4.99.12"/>
    </reaction>
</comment>
<dbReference type="InterPro" id="IPR020094">
    <property type="entry name" value="TruA/RsuA/RluB/E/F_N"/>
</dbReference>
<keyword evidence="2 4" id="KW-0819">tRNA processing</keyword>
<dbReference type="EC" id="5.4.99.12" evidence="4"/>
<evidence type="ECO:0000259" key="8">
    <source>
        <dbReference type="Pfam" id="PF01416"/>
    </source>
</evidence>
<feature type="active site" description="Nucleophile" evidence="4 5">
    <location>
        <position position="64"/>
    </location>
</feature>
<keyword evidence="10" id="KW-1185">Reference proteome</keyword>
<dbReference type="HAMAP" id="MF_00171">
    <property type="entry name" value="TruA"/>
    <property type="match status" value="1"/>
</dbReference>
<dbReference type="NCBIfam" id="TIGR00071">
    <property type="entry name" value="hisT_truA"/>
    <property type="match status" value="1"/>
</dbReference>
<dbReference type="Pfam" id="PF01416">
    <property type="entry name" value="PseudoU_synth_1"/>
    <property type="match status" value="1"/>
</dbReference>
<comment type="function">
    <text evidence="4">Formation of pseudouridine at positions 38, 39 and 40 in the anticodon stem and loop of transfer RNAs.</text>
</comment>
<evidence type="ECO:0000256" key="1">
    <source>
        <dbReference type="ARBA" id="ARBA00009375"/>
    </source>
</evidence>
<evidence type="ECO:0000256" key="4">
    <source>
        <dbReference type="HAMAP-Rule" id="MF_00171"/>
    </source>
</evidence>
<dbReference type="CDD" id="cd02570">
    <property type="entry name" value="PseudoU_synth_EcTruA"/>
    <property type="match status" value="1"/>
</dbReference>
<evidence type="ECO:0000313" key="10">
    <source>
        <dbReference type="Proteomes" id="UP000294689"/>
    </source>
</evidence>
<dbReference type="PANTHER" id="PTHR11142:SF0">
    <property type="entry name" value="TRNA PSEUDOURIDINE SYNTHASE-LIKE 1"/>
    <property type="match status" value="1"/>
</dbReference>
<protein>
    <recommendedName>
        <fullName evidence="4">tRNA pseudouridine synthase A</fullName>
        <ecNumber evidence="4">5.4.99.12</ecNumber>
    </recommendedName>
    <alternativeName>
        <fullName evidence="4">tRNA pseudouridine(38-40) synthase</fullName>
    </alternativeName>
    <alternativeName>
        <fullName evidence="4">tRNA pseudouridylate synthase I</fullName>
    </alternativeName>
    <alternativeName>
        <fullName evidence="4">tRNA-uridine isomerase I</fullName>
    </alternativeName>
</protein>
<dbReference type="EMBL" id="SOBW01000008">
    <property type="protein sequence ID" value="TDU39358.1"/>
    <property type="molecule type" value="Genomic_DNA"/>
</dbReference>
<sequence length="262" mass="30111">MSDIKLSKSTTVTLRYFIELSYNGKAYHGWQNQPNAISVQQVIEHALSTLLRTSIRIMGAGRTDAGVHASQMYAHFDVDEPVDVEILIFKINWFLPHDIAIHRIFRVKDKAHARFNALSRTYNYRISNTKNVFTHDFAYKIHLSLDLDKMNEACTILLQYKDFQCFSKSNTDVKTYYCDIKEARWVLNGTELTFIITADRFLRNMVRAIVGTMVNIGLGKMEVAQLHDIIKSKNRGEAGFSVPAQGLYLTNIQYPNTIYNVE</sequence>
<dbReference type="InterPro" id="IPR020097">
    <property type="entry name" value="PsdUridine_synth_TruA_a/b_dom"/>
</dbReference>
<organism evidence="9 10">
    <name type="scientific">Gelidibacter sediminis</name>
    <dbReference type="NCBI Taxonomy" id="1608710"/>
    <lineage>
        <taxon>Bacteria</taxon>
        <taxon>Pseudomonadati</taxon>
        <taxon>Bacteroidota</taxon>
        <taxon>Flavobacteriia</taxon>
        <taxon>Flavobacteriales</taxon>
        <taxon>Flavobacteriaceae</taxon>
        <taxon>Gelidibacter</taxon>
    </lineage>
</organism>
<dbReference type="Proteomes" id="UP000294689">
    <property type="component" value="Unassembled WGS sequence"/>
</dbReference>
<evidence type="ECO:0000256" key="6">
    <source>
        <dbReference type="PIRSR" id="PIRSR001430-2"/>
    </source>
</evidence>
<comment type="caution">
    <text evidence="4">Lacks conserved residue(s) required for the propagation of feature annotation.</text>
</comment>
<dbReference type="InterPro" id="IPR001406">
    <property type="entry name" value="PsdUridine_synth_TruA"/>
</dbReference>
<accession>A0A4R7PWS1</accession>
<reference evidence="9 10" key="1">
    <citation type="submission" date="2019-03" db="EMBL/GenBank/DDBJ databases">
        <title>Genomic Encyclopedia of Archaeal and Bacterial Type Strains, Phase II (KMG-II): from individual species to whole genera.</title>
        <authorList>
            <person name="Goeker M."/>
        </authorList>
    </citation>
    <scope>NUCLEOTIDE SEQUENCE [LARGE SCALE GENOMIC DNA]</scope>
    <source>
        <strain evidence="9 10">DSM 28135</strain>
    </source>
</reference>
<keyword evidence="3 4" id="KW-0413">Isomerase</keyword>
<evidence type="ECO:0000256" key="2">
    <source>
        <dbReference type="ARBA" id="ARBA00022694"/>
    </source>
</evidence>
<dbReference type="PIRSF" id="PIRSF001430">
    <property type="entry name" value="tRNA_psdUrid_synth"/>
    <property type="match status" value="1"/>
</dbReference>
<name>A0A4R7PWS1_9FLAO</name>
<feature type="binding site" evidence="4 6">
    <location>
        <position position="122"/>
    </location>
    <ligand>
        <name>substrate</name>
    </ligand>
</feature>
<dbReference type="SUPFAM" id="SSF55120">
    <property type="entry name" value="Pseudouridine synthase"/>
    <property type="match status" value="1"/>
</dbReference>
<dbReference type="Gene3D" id="3.30.70.660">
    <property type="entry name" value="Pseudouridine synthase I, catalytic domain, C-terminal subdomain"/>
    <property type="match status" value="1"/>
</dbReference>
<dbReference type="PANTHER" id="PTHR11142">
    <property type="entry name" value="PSEUDOURIDYLATE SYNTHASE"/>
    <property type="match status" value="1"/>
</dbReference>
<dbReference type="GO" id="GO:0031119">
    <property type="term" value="P:tRNA pseudouridine synthesis"/>
    <property type="evidence" value="ECO:0007669"/>
    <property type="project" value="UniProtKB-UniRule"/>
</dbReference>
<dbReference type="FunFam" id="3.30.70.580:FF:000001">
    <property type="entry name" value="tRNA pseudouridine synthase A"/>
    <property type="match status" value="1"/>
</dbReference>
<evidence type="ECO:0000256" key="7">
    <source>
        <dbReference type="RuleBase" id="RU003792"/>
    </source>
</evidence>
<gene>
    <name evidence="4" type="primary">truA</name>
    <name evidence="9" type="ORF">BXY82_1381</name>
</gene>
<dbReference type="AlphaFoldDB" id="A0A4R7PWS1"/>
<evidence type="ECO:0000256" key="3">
    <source>
        <dbReference type="ARBA" id="ARBA00023235"/>
    </source>
</evidence>
<proteinExistence type="inferred from homology"/>
<comment type="similarity">
    <text evidence="1 4 7">Belongs to the tRNA pseudouridine synthase TruA family.</text>
</comment>
<feature type="domain" description="Pseudouridine synthase I TruA alpha/beta" evidence="8">
    <location>
        <begin position="161"/>
        <end position="255"/>
    </location>
</feature>
<dbReference type="InterPro" id="IPR020095">
    <property type="entry name" value="PsdUridine_synth_TruA_C"/>
</dbReference>
<dbReference type="InterPro" id="IPR020103">
    <property type="entry name" value="PsdUridine_synth_cat_dom_sf"/>
</dbReference>
<dbReference type="GO" id="GO:0160147">
    <property type="term" value="F:tRNA pseudouridine(38-40) synthase activity"/>
    <property type="evidence" value="ECO:0007669"/>
    <property type="project" value="UniProtKB-EC"/>
</dbReference>
<comment type="subunit">
    <text evidence="4">Homodimer.</text>
</comment>
<evidence type="ECO:0000256" key="5">
    <source>
        <dbReference type="PIRSR" id="PIRSR001430-1"/>
    </source>
</evidence>
<dbReference type="GO" id="GO:0003723">
    <property type="term" value="F:RNA binding"/>
    <property type="evidence" value="ECO:0007669"/>
    <property type="project" value="InterPro"/>
</dbReference>
<dbReference type="Gene3D" id="3.30.70.580">
    <property type="entry name" value="Pseudouridine synthase I, catalytic domain, N-terminal subdomain"/>
    <property type="match status" value="1"/>
</dbReference>
<comment type="caution">
    <text evidence="9">The sequence shown here is derived from an EMBL/GenBank/DDBJ whole genome shotgun (WGS) entry which is preliminary data.</text>
</comment>
<evidence type="ECO:0000313" key="9">
    <source>
        <dbReference type="EMBL" id="TDU39358.1"/>
    </source>
</evidence>